<dbReference type="Gene3D" id="3.40.33.10">
    <property type="entry name" value="CAP"/>
    <property type="match status" value="1"/>
</dbReference>
<dbReference type="InterPro" id="IPR001283">
    <property type="entry name" value="CRISP-related"/>
</dbReference>
<dbReference type="PRINTS" id="PR00837">
    <property type="entry name" value="V5TPXLIKE"/>
</dbReference>
<name>A0A8W8JRN8_MAGGI</name>
<feature type="chain" id="PRO_5036504195" description="SCP domain-containing protein" evidence="2">
    <location>
        <begin position="20"/>
        <end position="529"/>
    </location>
</feature>
<reference evidence="4" key="1">
    <citation type="submission" date="2022-08" db="UniProtKB">
        <authorList>
            <consortium name="EnsemblMetazoa"/>
        </authorList>
    </citation>
    <scope>IDENTIFICATION</scope>
    <source>
        <strain evidence="4">05x7-T-G4-1.051#20</strain>
    </source>
</reference>
<keyword evidence="2" id="KW-0732">Signal</keyword>
<dbReference type="Proteomes" id="UP000005408">
    <property type="component" value="Unassembled WGS sequence"/>
</dbReference>
<dbReference type="SMART" id="SM00198">
    <property type="entry name" value="SCP"/>
    <property type="match status" value="1"/>
</dbReference>
<accession>A0A8W8JRN8</accession>
<proteinExistence type="predicted"/>
<protein>
    <recommendedName>
        <fullName evidence="3">SCP domain-containing protein</fullName>
    </recommendedName>
</protein>
<feature type="signal peptide" evidence="2">
    <location>
        <begin position="1"/>
        <end position="19"/>
    </location>
</feature>
<dbReference type="PRINTS" id="PR00838">
    <property type="entry name" value="V5ALLERGEN"/>
</dbReference>
<keyword evidence="5" id="KW-1185">Reference proteome</keyword>
<organism evidence="4 5">
    <name type="scientific">Magallana gigas</name>
    <name type="common">Pacific oyster</name>
    <name type="synonym">Crassostrea gigas</name>
    <dbReference type="NCBI Taxonomy" id="29159"/>
    <lineage>
        <taxon>Eukaryota</taxon>
        <taxon>Metazoa</taxon>
        <taxon>Spiralia</taxon>
        <taxon>Lophotrochozoa</taxon>
        <taxon>Mollusca</taxon>
        <taxon>Bivalvia</taxon>
        <taxon>Autobranchia</taxon>
        <taxon>Pteriomorphia</taxon>
        <taxon>Ostreida</taxon>
        <taxon>Ostreoidea</taxon>
        <taxon>Ostreidae</taxon>
        <taxon>Magallana</taxon>
    </lineage>
</organism>
<evidence type="ECO:0000259" key="3">
    <source>
        <dbReference type="SMART" id="SM00198"/>
    </source>
</evidence>
<dbReference type="InterPro" id="IPR014044">
    <property type="entry name" value="CAP_dom"/>
</dbReference>
<dbReference type="Pfam" id="PF00188">
    <property type="entry name" value="CAP"/>
    <property type="match status" value="1"/>
</dbReference>
<evidence type="ECO:0000256" key="2">
    <source>
        <dbReference type="SAM" id="SignalP"/>
    </source>
</evidence>
<feature type="region of interest" description="Disordered" evidence="1">
    <location>
        <begin position="52"/>
        <end position="86"/>
    </location>
</feature>
<dbReference type="SUPFAM" id="SSF55797">
    <property type="entry name" value="PR-1-like"/>
    <property type="match status" value="1"/>
</dbReference>
<evidence type="ECO:0000313" key="4">
    <source>
        <dbReference type="EnsemblMetazoa" id="G20605.1:cds"/>
    </source>
</evidence>
<sequence>MRLVLVCLLVVLLLDSSLGKPKSQKGKKKAPRLDFNALFRYLLKHFPATPNLKQLFGKQPKPNAPPPSGTTPAPATTTTPESRKDVTTCREEFRDIPGHTMCMPDNVNATPNQWGVSETEKNDIVKQHNMLRGSIEPTATDLLTMKWDNRLAEVAEKWAKQCVNQHDKVRSIPTLGSTTVGQNVAGGQPNWTVAIQAWWDEIHLWKYGPEPDTYLGYNGWLKVGHFTQMAQNGTYLVGCGFAVCENEYYKHYYVCNYAAGQSDLGKPYTLGERCSKCPKFCKDGLCDCGDKKCNNGGTLNPETCECECKKIFFGPSCDKLVCPEEDLWICGRTWTPDLCDKFGNLPYDCPYMCGTCKASDAIKAKETSISKSGFTSTHGCKYSGKRASAEECKKYGENGQDKSMCDSRGGTVTCKQCDQFSNVRSEMCPVMCGLCDPPCNGKVCSNGGTLDSETCECACAPPYQPPTCDEADCSKPDNKACPAWPKDYCSNDEVTIIHAAPLCWRILKVISHNLMFCIVDCRCLIKYNR</sequence>
<dbReference type="PANTHER" id="PTHR10334">
    <property type="entry name" value="CYSTEINE-RICH SECRETORY PROTEIN-RELATED"/>
    <property type="match status" value="1"/>
</dbReference>
<evidence type="ECO:0000256" key="1">
    <source>
        <dbReference type="SAM" id="MobiDB-lite"/>
    </source>
</evidence>
<dbReference type="EnsemblMetazoa" id="G20605.1">
    <property type="protein sequence ID" value="G20605.1:cds"/>
    <property type="gene ID" value="G20605"/>
</dbReference>
<feature type="domain" description="SCP" evidence="3">
    <location>
        <begin position="119"/>
        <end position="265"/>
    </location>
</feature>
<dbReference type="AlphaFoldDB" id="A0A8W8JRN8"/>
<evidence type="ECO:0000313" key="5">
    <source>
        <dbReference type="Proteomes" id="UP000005408"/>
    </source>
</evidence>
<dbReference type="InterPro" id="IPR002413">
    <property type="entry name" value="V5_allergen-like"/>
</dbReference>
<feature type="compositionally biased region" description="Low complexity" evidence="1">
    <location>
        <begin position="70"/>
        <end position="80"/>
    </location>
</feature>
<dbReference type="InterPro" id="IPR035940">
    <property type="entry name" value="CAP_sf"/>
</dbReference>